<accession>A0A1H7D941</accession>
<dbReference type="STRING" id="84035.SAMN05660742_1343"/>
<dbReference type="NCBIfam" id="NF033832">
    <property type="entry name" value="sce7726_fam"/>
    <property type="match status" value="1"/>
</dbReference>
<dbReference type="InterPro" id="IPR047729">
    <property type="entry name" value="Sce7726-like"/>
</dbReference>
<protein>
    <recommendedName>
        <fullName evidence="3">Sce7726 family protein</fullName>
    </recommendedName>
</protein>
<evidence type="ECO:0000313" key="1">
    <source>
        <dbReference type="EMBL" id="SEJ97397.1"/>
    </source>
</evidence>
<dbReference type="Proteomes" id="UP000199662">
    <property type="component" value="Unassembled WGS sequence"/>
</dbReference>
<evidence type="ECO:0008006" key="3">
    <source>
        <dbReference type="Google" id="ProtNLM"/>
    </source>
</evidence>
<sequence>MYDIDIRIILKEYLAQEFANTHSIIVDEFKICWGDARVDIAVVNSNLHGYEIKSDNDTLDRLPRQIEFYGKVFDTMSIVCSKKWLSESRQLIPSWWGIVVAEEIDGRVFLQRRRKERLNKKIDVRSVLELTWKGEALGILEAHNAVRGFKSKPRWDIWDRIIELLDKESIKRAVRTCIKGRDGWRSAETMKRLIKVDLQ</sequence>
<dbReference type="RefSeq" id="WP_091835971.1">
    <property type="nucleotide sequence ID" value="NZ_FNZK01000034.1"/>
</dbReference>
<dbReference type="AlphaFoldDB" id="A0A1H7D941"/>
<keyword evidence="2" id="KW-1185">Reference proteome</keyword>
<organism evidence="1 2">
    <name type="scientific">Propionispira arboris</name>
    <dbReference type="NCBI Taxonomy" id="84035"/>
    <lineage>
        <taxon>Bacteria</taxon>
        <taxon>Bacillati</taxon>
        <taxon>Bacillota</taxon>
        <taxon>Negativicutes</taxon>
        <taxon>Selenomonadales</taxon>
        <taxon>Selenomonadaceae</taxon>
        <taxon>Propionispira</taxon>
    </lineage>
</organism>
<dbReference type="EMBL" id="FNZK01000034">
    <property type="protein sequence ID" value="SEJ97397.1"/>
    <property type="molecule type" value="Genomic_DNA"/>
</dbReference>
<evidence type="ECO:0000313" key="2">
    <source>
        <dbReference type="Proteomes" id="UP000199662"/>
    </source>
</evidence>
<proteinExistence type="predicted"/>
<reference evidence="1 2" key="1">
    <citation type="submission" date="2016-10" db="EMBL/GenBank/DDBJ databases">
        <authorList>
            <person name="de Groot N.N."/>
        </authorList>
    </citation>
    <scope>NUCLEOTIDE SEQUENCE [LARGE SCALE GENOMIC DNA]</scope>
    <source>
        <strain evidence="1 2">DSM 2179</strain>
    </source>
</reference>
<gene>
    <name evidence="1" type="ORF">SAMN05660742_1343</name>
</gene>
<name>A0A1H7D941_9FIRM</name>